<dbReference type="EMBL" id="CP013065">
    <property type="protein sequence ID" value="ALM13213.1"/>
    <property type="molecule type" value="Genomic_DNA"/>
</dbReference>
<accession>A0A0S1SL45</accession>
<accession>A0A0S1SVA6</accession>
<organism evidence="2 3">
    <name type="scientific">Candidatus Peribacter riflensis</name>
    <dbReference type="NCBI Taxonomy" id="1735162"/>
    <lineage>
        <taxon>Bacteria</taxon>
        <taxon>Candidatus Peregrinibacteriota</taxon>
        <taxon>Candidatus Peribacteria</taxon>
        <taxon>Candidatus Peribacterales</taxon>
        <taxon>Candidatus Peribacteraceae</taxon>
        <taxon>Candidatus Peribacter</taxon>
    </lineage>
</organism>
<accession>A0A0S1SUY7</accession>
<accession>A0A0S1SBG8</accession>
<feature type="compositionally biased region" description="Low complexity" evidence="1">
    <location>
        <begin position="7"/>
        <end position="18"/>
    </location>
</feature>
<gene>
    <name evidence="2" type="ORF">PeribacterD1_0526</name>
</gene>
<reference evidence="3" key="1">
    <citation type="submission" date="2015-10" db="EMBL/GenBank/DDBJ databases">
        <title>Analysis of five complete genome sequences for members of the class Peribacteria in the recently recognized Peregrinibacteria bacterial phylum.</title>
        <authorList>
            <person name="Anantharaman K."/>
            <person name="Brown C.T."/>
            <person name="Burstein D."/>
            <person name="Castelle C.J."/>
            <person name="Probst A.J."/>
            <person name="Thomas B.C."/>
            <person name="Williams K.H."/>
            <person name="Banfield J.F."/>
        </authorList>
    </citation>
    <scope>NUCLEOTIDE SEQUENCE [LARGE SCALE GENOMIC DNA]</scope>
</reference>
<dbReference type="KEGG" id="prf:PeribacterA2_0526"/>
<feature type="region of interest" description="Disordered" evidence="1">
    <location>
        <begin position="1"/>
        <end position="26"/>
    </location>
</feature>
<evidence type="ECO:0000256" key="1">
    <source>
        <dbReference type="SAM" id="MobiDB-lite"/>
    </source>
</evidence>
<protein>
    <submittedName>
        <fullName evidence="2">Uncharacterized protein</fullName>
    </submittedName>
</protein>
<sequence>MPKWWVTLSGPTTGGTPLKGKESTREKTAGLLSRINDVGTKRGEDYVYRFATLLNAIHDWTGVKEEIRSGARRVLIVE</sequence>
<accession>A0A0S1SNT0</accession>
<reference evidence="2 3" key="2">
    <citation type="journal article" date="2016" name="PeerJ">
        <title>Analysis of five complete genome sequences for members of the class Peribacteria in the recently recognized Peregrinibacteria bacterial phylum.</title>
        <authorList>
            <person name="Anantharaman K."/>
            <person name="Brown C.T."/>
            <person name="Burstein D."/>
            <person name="Castelle C.J."/>
            <person name="Probst A.J."/>
            <person name="Thomas B.C."/>
            <person name="Williams K.H."/>
            <person name="Banfield J.F."/>
        </authorList>
    </citation>
    <scope>NUCLEOTIDE SEQUENCE [LARGE SCALE GENOMIC DNA]</scope>
    <source>
        <strain evidence="2">RIFOXYD1_FULL_PER-ii_59_16</strain>
    </source>
</reference>
<proteinExistence type="predicted"/>
<evidence type="ECO:0000313" key="3">
    <source>
        <dbReference type="Proteomes" id="UP000069135"/>
    </source>
</evidence>
<dbReference type="AlphaFoldDB" id="A0A0S1SVA6"/>
<dbReference type="STRING" id="1735162.PeribacterB2_0525"/>
<name>A0A0S1SVA6_9BACT</name>
<evidence type="ECO:0000313" key="2">
    <source>
        <dbReference type="EMBL" id="ALM13213.1"/>
    </source>
</evidence>
<dbReference type="Proteomes" id="UP000069135">
    <property type="component" value="Chromosome"/>
</dbReference>